<evidence type="ECO:0000256" key="2">
    <source>
        <dbReference type="ARBA" id="ARBA00023125"/>
    </source>
</evidence>
<dbReference type="PROSITE" id="PS51078">
    <property type="entry name" value="ICLR_ED"/>
    <property type="match status" value="1"/>
</dbReference>
<gene>
    <name evidence="6" type="ORF">GCM10010468_54720</name>
</gene>
<dbReference type="EMBL" id="BAAAUV010000016">
    <property type="protein sequence ID" value="GAA3226449.1"/>
    <property type="molecule type" value="Genomic_DNA"/>
</dbReference>
<reference evidence="7" key="1">
    <citation type="journal article" date="2019" name="Int. J. Syst. Evol. Microbiol.">
        <title>The Global Catalogue of Microorganisms (GCM) 10K type strain sequencing project: providing services to taxonomists for standard genome sequencing and annotation.</title>
        <authorList>
            <consortium name="The Broad Institute Genomics Platform"/>
            <consortium name="The Broad Institute Genome Sequencing Center for Infectious Disease"/>
            <person name="Wu L."/>
            <person name="Ma J."/>
        </authorList>
    </citation>
    <scope>NUCLEOTIDE SEQUENCE [LARGE SCALE GENOMIC DNA]</scope>
    <source>
        <strain evidence="7">JCM 9377</strain>
    </source>
</reference>
<keyword evidence="3" id="KW-0804">Transcription</keyword>
<evidence type="ECO:0000256" key="1">
    <source>
        <dbReference type="ARBA" id="ARBA00023015"/>
    </source>
</evidence>
<dbReference type="InterPro" id="IPR029016">
    <property type="entry name" value="GAF-like_dom_sf"/>
</dbReference>
<evidence type="ECO:0000259" key="4">
    <source>
        <dbReference type="PROSITE" id="PS51077"/>
    </source>
</evidence>
<dbReference type="SUPFAM" id="SSF55781">
    <property type="entry name" value="GAF domain-like"/>
    <property type="match status" value="1"/>
</dbReference>
<dbReference type="PROSITE" id="PS51077">
    <property type="entry name" value="HTH_ICLR"/>
    <property type="match status" value="1"/>
</dbReference>
<dbReference type="SUPFAM" id="SSF46785">
    <property type="entry name" value="Winged helix' DNA-binding domain"/>
    <property type="match status" value="1"/>
</dbReference>
<sequence>MVSDERQGIQSVEVAMEVLKALEEARRPVSLSALAKLAGMQPSKVHRYLVSLVRSGLAAQEKASGLYTLGTALRRLGIEALRRVDEAGIASEHAVELRDRTQHTVSLSTWSDAGPTLIRWDYGAYPLPIAVRVGSVLPLVDSSVGRVCVAYLPQAITKPVLRAQERRGEARAYGDDELAEIVEDVRRTRISVTTGAIIPGLAVIAAPVFGPGNGLALVLGLALPSRELTAPVTRRLSEELLAASRLITRDLGGREQDLDPA</sequence>
<dbReference type="Pfam" id="PF01614">
    <property type="entry name" value="IclR_C"/>
    <property type="match status" value="1"/>
</dbReference>
<evidence type="ECO:0000313" key="6">
    <source>
        <dbReference type="EMBL" id="GAA3226449.1"/>
    </source>
</evidence>
<dbReference type="SMART" id="SM00346">
    <property type="entry name" value="HTH_ICLR"/>
    <property type="match status" value="1"/>
</dbReference>
<comment type="caution">
    <text evidence="6">The sequence shown here is derived from an EMBL/GenBank/DDBJ whole genome shotgun (WGS) entry which is preliminary data.</text>
</comment>
<dbReference type="Pfam" id="PF09339">
    <property type="entry name" value="HTH_IclR"/>
    <property type="match status" value="1"/>
</dbReference>
<organism evidence="6 7">
    <name type="scientific">Actinocorallia longicatena</name>
    <dbReference type="NCBI Taxonomy" id="111803"/>
    <lineage>
        <taxon>Bacteria</taxon>
        <taxon>Bacillati</taxon>
        <taxon>Actinomycetota</taxon>
        <taxon>Actinomycetes</taxon>
        <taxon>Streptosporangiales</taxon>
        <taxon>Thermomonosporaceae</taxon>
        <taxon>Actinocorallia</taxon>
    </lineage>
</organism>
<name>A0ABP6QGH3_9ACTN</name>
<keyword evidence="7" id="KW-1185">Reference proteome</keyword>
<evidence type="ECO:0000256" key="3">
    <source>
        <dbReference type="ARBA" id="ARBA00023163"/>
    </source>
</evidence>
<dbReference type="InterPro" id="IPR036390">
    <property type="entry name" value="WH_DNA-bd_sf"/>
</dbReference>
<dbReference type="RefSeq" id="WP_344833742.1">
    <property type="nucleotide sequence ID" value="NZ_BAAAUV010000016.1"/>
</dbReference>
<dbReference type="InterPro" id="IPR005471">
    <property type="entry name" value="Tscrpt_reg_IclR_N"/>
</dbReference>
<dbReference type="Proteomes" id="UP001501237">
    <property type="component" value="Unassembled WGS sequence"/>
</dbReference>
<accession>A0ABP6QGH3</accession>
<protein>
    <submittedName>
        <fullName evidence="6">IclR family transcriptional regulator</fullName>
    </submittedName>
</protein>
<dbReference type="PANTHER" id="PTHR30136:SF8">
    <property type="entry name" value="TRANSCRIPTIONAL REGULATORY PROTEIN"/>
    <property type="match status" value="1"/>
</dbReference>
<dbReference type="PANTHER" id="PTHR30136">
    <property type="entry name" value="HELIX-TURN-HELIX TRANSCRIPTIONAL REGULATOR, ICLR FAMILY"/>
    <property type="match status" value="1"/>
</dbReference>
<keyword evidence="2" id="KW-0238">DNA-binding</keyword>
<feature type="domain" description="HTH iclR-type" evidence="4">
    <location>
        <begin position="9"/>
        <end position="71"/>
    </location>
</feature>
<dbReference type="InterPro" id="IPR050707">
    <property type="entry name" value="HTH_MetabolicPath_Reg"/>
</dbReference>
<keyword evidence="1" id="KW-0805">Transcription regulation</keyword>
<evidence type="ECO:0000313" key="7">
    <source>
        <dbReference type="Proteomes" id="UP001501237"/>
    </source>
</evidence>
<feature type="domain" description="IclR-ED" evidence="5">
    <location>
        <begin position="72"/>
        <end position="253"/>
    </location>
</feature>
<proteinExistence type="predicted"/>
<dbReference type="InterPro" id="IPR036388">
    <property type="entry name" value="WH-like_DNA-bd_sf"/>
</dbReference>
<dbReference type="Gene3D" id="3.30.450.40">
    <property type="match status" value="1"/>
</dbReference>
<dbReference type="InterPro" id="IPR014757">
    <property type="entry name" value="Tscrpt_reg_IclR_C"/>
</dbReference>
<evidence type="ECO:0000259" key="5">
    <source>
        <dbReference type="PROSITE" id="PS51078"/>
    </source>
</evidence>
<dbReference type="Gene3D" id="1.10.10.10">
    <property type="entry name" value="Winged helix-like DNA-binding domain superfamily/Winged helix DNA-binding domain"/>
    <property type="match status" value="1"/>
</dbReference>